<organism evidence="2 3">
    <name type="scientific">Seinonella peptonophila</name>
    <dbReference type="NCBI Taxonomy" id="112248"/>
    <lineage>
        <taxon>Bacteria</taxon>
        <taxon>Bacillati</taxon>
        <taxon>Bacillota</taxon>
        <taxon>Bacilli</taxon>
        <taxon>Bacillales</taxon>
        <taxon>Thermoactinomycetaceae</taxon>
        <taxon>Seinonella</taxon>
    </lineage>
</organism>
<sequence length="36" mass="4058">MARRKQNKKRTATAIAILPLLILSLDLINQIVSLIK</sequence>
<dbReference type="Proteomes" id="UP000184476">
    <property type="component" value="Unassembled WGS sequence"/>
</dbReference>
<protein>
    <submittedName>
        <fullName evidence="2">Uncharacterized protein</fullName>
    </submittedName>
</protein>
<keyword evidence="3" id="KW-1185">Reference proteome</keyword>
<keyword evidence="1" id="KW-0472">Membrane</keyword>
<gene>
    <name evidence="2" type="ORF">SAMN05444392_106112</name>
</gene>
<evidence type="ECO:0000256" key="1">
    <source>
        <dbReference type="SAM" id="Phobius"/>
    </source>
</evidence>
<feature type="transmembrane region" description="Helical" evidence="1">
    <location>
        <begin position="12"/>
        <end position="35"/>
    </location>
</feature>
<name>A0A1M4Y974_9BACL</name>
<evidence type="ECO:0000313" key="2">
    <source>
        <dbReference type="EMBL" id="SHF02200.1"/>
    </source>
</evidence>
<keyword evidence="1" id="KW-0812">Transmembrane</keyword>
<proteinExistence type="predicted"/>
<evidence type="ECO:0000313" key="3">
    <source>
        <dbReference type="Proteomes" id="UP000184476"/>
    </source>
</evidence>
<keyword evidence="1" id="KW-1133">Transmembrane helix</keyword>
<dbReference type="EMBL" id="FQVL01000006">
    <property type="protein sequence ID" value="SHF02200.1"/>
    <property type="molecule type" value="Genomic_DNA"/>
</dbReference>
<dbReference type="AlphaFoldDB" id="A0A1M4Y974"/>
<accession>A0A1M4Y974</accession>
<reference evidence="2 3" key="1">
    <citation type="submission" date="2016-11" db="EMBL/GenBank/DDBJ databases">
        <authorList>
            <person name="Jaros S."/>
            <person name="Januszkiewicz K."/>
            <person name="Wedrychowicz H."/>
        </authorList>
    </citation>
    <scope>NUCLEOTIDE SEQUENCE [LARGE SCALE GENOMIC DNA]</scope>
    <source>
        <strain evidence="2 3">DSM 44666</strain>
    </source>
</reference>